<dbReference type="PROSITE" id="PS50102">
    <property type="entry name" value="RRM"/>
    <property type="match status" value="1"/>
</dbReference>
<keyword evidence="7" id="KW-1185">Reference proteome</keyword>
<feature type="domain" description="RRM" evidence="5">
    <location>
        <begin position="49"/>
        <end position="127"/>
    </location>
</feature>
<dbReference type="AlphaFoldDB" id="V4N9G8"/>
<evidence type="ECO:0000256" key="4">
    <source>
        <dbReference type="SAM" id="Coils"/>
    </source>
</evidence>
<dbReference type="InterPro" id="IPR035979">
    <property type="entry name" value="RBD_domain_sf"/>
</dbReference>
<organism evidence="6 7">
    <name type="scientific">Eutrema salsugineum</name>
    <name type="common">Saltwater cress</name>
    <name type="synonym">Sisymbrium salsugineum</name>
    <dbReference type="NCBI Taxonomy" id="72664"/>
    <lineage>
        <taxon>Eukaryota</taxon>
        <taxon>Viridiplantae</taxon>
        <taxon>Streptophyta</taxon>
        <taxon>Embryophyta</taxon>
        <taxon>Tracheophyta</taxon>
        <taxon>Spermatophyta</taxon>
        <taxon>Magnoliopsida</taxon>
        <taxon>eudicotyledons</taxon>
        <taxon>Gunneridae</taxon>
        <taxon>Pentapetalae</taxon>
        <taxon>rosids</taxon>
        <taxon>malvids</taxon>
        <taxon>Brassicales</taxon>
        <taxon>Brassicaceae</taxon>
        <taxon>Eutremeae</taxon>
        <taxon>Eutrema</taxon>
    </lineage>
</organism>
<evidence type="ECO:0000313" key="6">
    <source>
        <dbReference type="EMBL" id="ESQ42421.1"/>
    </source>
</evidence>
<dbReference type="PANTHER" id="PTHR23236">
    <property type="entry name" value="EUKARYOTIC TRANSLATION INITIATION FACTOR 4B/4H"/>
    <property type="match status" value="1"/>
</dbReference>
<protein>
    <recommendedName>
        <fullName evidence="5">RRM domain-containing protein</fullName>
    </recommendedName>
</protein>
<feature type="non-terminal residue" evidence="6">
    <location>
        <position position="159"/>
    </location>
</feature>
<evidence type="ECO:0000313" key="7">
    <source>
        <dbReference type="Proteomes" id="UP000030689"/>
    </source>
</evidence>
<dbReference type="OMA" id="ESEASYM"/>
<feature type="coiled-coil region" evidence="4">
    <location>
        <begin position="2"/>
        <end position="29"/>
    </location>
</feature>
<evidence type="ECO:0000259" key="5">
    <source>
        <dbReference type="PROSITE" id="PS50102"/>
    </source>
</evidence>
<dbReference type="SUPFAM" id="SSF54928">
    <property type="entry name" value="RNA-binding domain, RBD"/>
    <property type="match status" value="1"/>
</dbReference>
<dbReference type="InterPro" id="IPR012677">
    <property type="entry name" value="Nucleotide-bd_a/b_plait_sf"/>
</dbReference>
<evidence type="ECO:0000256" key="2">
    <source>
        <dbReference type="ARBA" id="ARBA00022884"/>
    </source>
</evidence>
<reference evidence="6 7" key="1">
    <citation type="journal article" date="2013" name="Front. Plant Sci.">
        <title>The Reference Genome of the Halophytic Plant Eutrema salsugineum.</title>
        <authorList>
            <person name="Yang R."/>
            <person name="Jarvis D.E."/>
            <person name="Chen H."/>
            <person name="Beilstein M.A."/>
            <person name="Grimwood J."/>
            <person name="Jenkins J."/>
            <person name="Shu S."/>
            <person name="Prochnik S."/>
            <person name="Xin M."/>
            <person name="Ma C."/>
            <person name="Schmutz J."/>
            <person name="Wing R.A."/>
            <person name="Mitchell-Olds T."/>
            <person name="Schumaker K.S."/>
            <person name="Wang X."/>
        </authorList>
    </citation>
    <scope>NUCLEOTIDE SEQUENCE [LARGE SCALE GENOMIC DNA]</scope>
</reference>
<dbReference type="Pfam" id="PF00076">
    <property type="entry name" value="RRM_1"/>
    <property type="match status" value="1"/>
</dbReference>
<dbReference type="InterPro" id="IPR000504">
    <property type="entry name" value="RRM_dom"/>
</dbReference>
<dbReference type="eggNOG" id="KOG4210">
    <property type="taxonomic scope" value="Eukaryota"/>
</dbReference>
<dbReference type="PANTHER" id="PTHR23236:SF119">
    <property type="entry name" value="NUCLEAR RNA-BINDING PROTEIN SART-3"/>
    <property type="match status" value="1"/>
</dbReference>
<keyword evidence="1" id="KW-0677">Repeat</keyword>
<keyword evidence="4" id="KW-0175">Coiled coil</keyword>
<feature type="non-terminal residue" evidence="6">
    <location>
        <position position="1"/>
    </location>
</feature>
<accession>V4N9G8</accession>
<dbReference type="KEGG" id="eus:EUTSA_v10015284mg"/>
<dbReference type="Gramene" id="ESQ42421">
    <property type="protein sequence ID" value="ESQ42421"/>
    <property type="gene ID" value="EUTSA_v10015284mg"/>
</dbReference>
<proteinExistence type="predicted"/>
<sequence length="159" mass="18185">TMRKLIESLKEVNENLEELLKEKETPKKEVVSRYPCCYESQDSKAPNKAVLFVKGFDNSLDRDDIKSALIKHFGSCGEITWVFVPFECATGVPKEFAFIDVEDKKKALSLSGSYMGGRKLEVIMARRMIEYVGKNMSGCLRCRQADMKACAYRFYSKRP</sequence>
<evidence type="ECO:0000256" key="3">
    <source>
        <dbReference type="PROSITE-ProRule" id="PRU00176"/>
    </source>
</evidence>
<dbReference type="GO" id="GO:0003723">
    <property type="term" value="F:RNA binding"/>
    <property type="evidence" value="ECO:0007669"/>
    <property type="project" value="UniProtKB-UniRule"/>
</dbReference>
<dbReference type="Proteomes" id="UP000030689">
    <property type="component" value="Unassembled WGS sequence"/>
</dbReference>
<keyword evidence="2 3" id="KW-0694">RNA-binding</keyword>
<dbReference type="SMART" id="SM00360">
    <property type="entry name" value="RRM"/>
    <property type="match status" value="1"/>
</dbReference>
<dbReference type="STRING" id="72664.V4N9G8"/>
<name>V4N9G8_EUTSA</name>
<evidence type="ECO:0000256" key="1">
    <source>
        <dbReference type="ARBA" id="ARBA00022737"/>
    </source>
</evidence>
<dbReference type="EMBL" id="KI517464">
    <property type="protein sequence ID" value="ESQ42421.1"/>
    <property type="molecule type" value="Genomic_DNA"/>
</dbReference>
<dbReference type="Gene3D" id="3.30.70.330">
    <property type="match status" value="1"/>
</dbReference>
<gene>
    <name evidence="6" type="ORF">EUTSA_v10015284mg</name>
</gene>